<feature type="transmembrane region" description="Helical" evidence="1">
    <location>
        <begin position="82"/>
        <end position="101"/>
    </location>
</feature>
<accession>A0A1Y2CNL8</accession>
<dbReference type="OrthoDB" id="2100544at2759"/>
<organism evidence="2 3">
    <name type="scientific">Rhizoclosmatium globosum</name>
    <dbReference type="NCBI Taxonomy" id="329046"/>
    <lineage>
        <taxon>Eukaryota</taxon>
        <taxon>Fungi</taxon>
        <taxon>Fungi incertae sedis</taxon>
        <taxon>Chytridiomycota</taxon>
        <taxon>Chytridiomycota incertae sedis</taxon>
        <taxon>Chytridiomycetes</taxon>
        <taxon>Chytridiales</taxon>
        <taxon>Chytriomycetaceae</taxon>
        <taxon>Rhizoclosmatium</taxon>
    </lineage>
</organism>
<evidence type="ECO:0000256" key="1">
    <source>
        <dbReference type="SAM" id="Phobius"/>
    </source>
</evidence>
<name>A0A1Y2CNL8_9FUNG</name>
<dbReference type="Proteomes" id="UP000193642">
    <property type="component" value="Unassembled WGS sequence"/>
</dbReference>
<keyword evidence="3" id="KW-1185">Reference proteome</keyword>
<feature type="transmembrane region" description="Helical" evidence="1">
    <location>
        <begin position="214"/>
        <end position="236"/>
    </location>
</feature>
<proteinExistence type="predicted"/>
<feature type="transmembrane region" description="Helical" evidence="1">
    <location>
        <begin position="153"/>
        <end position="179"/>
    </location>
</feature>
<dbReference type="AlphaFoldDB" id="A0A1Y2CNL8"/>
<comment type="caution">
    <text evidence="2">The sequence shown here is derived from an EMBL/GenBank/DDBJ whole genome shotgun (WGS) entry which is preliminary data.</text>
</comment>
<evidence type="ECO:0000313" key="2">
    <source>
        <dbReference type="EMBL" id="ORY48577.1"/>
    </source>
</evidence>
<gene>
    <name evidence="2" type="ORF">BCR33DRAFT_38949</name>
</gene>
<keyword evidence="1" id="KW-0812">Transmembrane</keyword>
<protein>
    <submittedName>
        <fullName evidence="2">Uncharacterized protein</fullName>
    </submittedName>
</protein>
<reference evidence="2 3" key="1">
    <citation type="submission" date="2016-07" db="EMBL/GenBank/DDBJ databases">
        <title>Pervasive Adenine N6-methylation of Active Genes in Fungi.</title>
        <authorList>
            <consortium name="DOE Joint Genome Institute"/>
            <person name="Mondo S.J."/>
            <person name="Dannebaum R.O."/>
            <person name="Kuo R.C."/>
            <person name="Labutti K."/>
            <person name="Haridas S."/>
            <person name="Kuo A."/>
            <person name="Salamov A."/>
            <person name="Ahrendt S.R."/>
            <person name="Lipzen A."/>
            <person name="Sullivan W."/>
            <person name="Andreopoulos W.B."/>
            <person name="Clum A."/>
            <person name="Lindquist E."/>
            <person name="Daum C."/>
            <person name="Ramamoorthy G.K."/>
            <person name="Gryganskyi A."/>
            <person name="Culley D."/>
            <person name="Magnuson J.K."/>
            <person name="James T.Y."/>
            <person name="O'Malley M.A."/>
            <person name="Stajich J.E."/>
            <person name="Spatafora J.W."/>
            <person name="Visel A."/>
            <person name="Grigoriev I.V."/>
        </authorList>
    </citation>
    <scope>NUCLEOTIDE SEQUENCE [LARGE SCALE GENOMIC DNA]</scope>
    <source>
        <strain evidence="2 3">JEL800</strain>
    </source>
</reference>
<feature type="transmembrane region" description="Helical" evidence="1">
    <location>
        <begin position="51"/>
        <end position="70"/>
    </location>
</feature>
<keyword evidence="1" id="KW-0472">Membrane</keyword>
<dbReference type="EMBL" id="MCGO01000011">
    <property type="protein sequence ID" value="ORY48577.1"/>
    <property type="molecule type" value="Genomic_DNA"/>
</dbReference>
<feature type="transmembrane region" description="Helical" evidence="1">
    <location>
        <begin position="248"/>
        <end position="271"/>
    </location>
</feature>
<evidence type="ECO:0000313" key="3">
    <source>
        <dbReference type="Proteomes" id="UP000193642"/>
    </source>
</evidence>
<keyword evidence="1" id="KW-1133">Transmembrane helix</keyword>
<feature type="transmembrane region" description="Helical" evidence="1">
    <location>
        <begin position="12"/>
        <end position="31"/>
    </location>
</feature>
<sequence>MSFTICADILEVMAGVCTLQLLGLLCFVICVEPEQHSLSSAWKSFIKPISLSIIIGTASVLGLNLVVVHFLREFGTLVGPGLWSAVTTFFLSTAELAYLYYSWYRSESIIKTIFPAIGPILKVCLHLSPVLLYSPTVPIFLRYQKIMNEATTVLTITVLTAINGLIVISFDSIMIFSFIQFLKKTRLRRQTIVQRSPNSQISNKADMHDAQFKIISIYGIMATSLCLLILSCFGAASVFKVDSLPHLIMTTVLCSLFQIVFLILFGMKIALHYHNIKRIKEGELHLERALGKEQLKSIRKSVLGSVHAVGSCFTDELSNGKASMRSMSNNSLNRTAAALARPQSLLSLSSAKADSTLVEGKTETQQIMNQTISVAAVSPNTRNLRTKERPQTIAY</sequence>